<evidence type="ECO:0000313" key="7">
    <source>
        <dbReference type="EMBL" id="QEE19681.1"/>
    </source>
</evidence>
<name>A0A5B9DK49_9HYPH</name>
<dbReference type="InterPro" id="IPR027417">
    <property type="entry name" value="P-loop_NTPase"/>
</dbReference>
<dbReference type="PANTHER" id="PTHR43790">
    <property type="entry name" value="CARBOHYDRATE TRANSPORT ATP-BINDING PROTEIN MG119-RELATED"/>
    <property type="match status" value="1"/>
</dbReference>
<evidence type="ECO:0000256" key="2">
    <source>
        <dbReference type="ARBA" id="ARBA00022448"/>
    </source>
</evidence>
<dbReference type="AlphaFoldDB" id="A0A5B9DK49"/>
<protein>
    <submittedName>
        <fullName evidence="7">Sugar ABC transporter ATP-binding protein</fullName>
    </submittedName>
</protein>
<keyword evidence="6 7" id="KW-0067">ATP-binding</keyword>
<evidence type="ECO:0000256" key="6">
    <source>
        <dbReference type="ARBA" id="ARBA00022840"/>
    </source>
</evidence>
<keyword evidence="3" id="KW-0762">Sugar transport</keyword>
<dbReference type="OrthoDB" id="9805029at2"/>
<dbReference type="KEGG" id="yti:FNA67_05605"/>
<dbReference type="SUPFAM" id="SSF52540">
    <property type="entry name" value="P-loop containing nucleoside triphosphate hydrolases"/>
    <property type="match status" value="2"/>
</dbReference>
<dbReference type="GO" id="GO:0016887">
    <property type="term" value="F:ATP hydrolysis activity"/>
    <property type="evidence" value="ECO:0007669"/>
    <property type="project" value="InterPro"/>
</dbReference>
<dbReference type="RefSeq" id="WP_147655343.1">
    <property type="nucleotide sequence ID" value="NZ_BMFM01000001.1"/>
</dbReference>
<evidence type="ECO:0000256" key="4">
    <source>
        <dbReference type="ARBA" id="ARBA00022737"/>
    </source>
</evidence>
<dbReference type="Proteomes" id="UP000321062">
    <property type="component" value="Chromosome"/>
</dbReference>
<reference evidence="7 8" key="1">
    <citation type="journal article" date="2015" name="Int. J. Syst. Evol. Microbiol.">
        <title>Youhaiella tibetensis gen. nov., sp. nov., isolated from subsurface sediment.</title>
        <authorList>
            <person name="Wang Y.X."/>
            <person name="Huang F.Q."/>
            <person name="Nogi Y."/>
            <person name="Pang S.J."/>
            <person name="Wang P.K."/>
            <person name="Lv J."/>
        </authorList>
    </citation>
    <scope>NUCLEOTIDE SEQUENCE [LARGE SCALE GENOMIC DNA]</scope>
    <source>
        <strain evidence="8">fig4</strain>
    </source>
</reference>
<dbReference type="GO" id="GO:0005524">
    <property type="term" value="F:ATP binding"/>
    <property type="evidence" value="ECO:0007669"/>
    <property type="project" value="UniProtKB-KW"/>
</dbReference>
<dbReference type="InterPro" id="IPR003439">
    <property type="entry name" value="ABC_transporter-like_ATP-bd"/>
</dbReference>
<keyword evidence="2" id="KW-0813">Transport</keyword>
<dbReference type="EMBL" id="CP041690">
    <property type="protein sequence ID" value="QEE19681.1"/>
    <property type="molecule type" value="Genomic_DNA"/>
</dbReference>
<dbReference type="InterPro" id="IPR050107">
    <property type="entry name" value="ABC_carbohydrate_import_ATPase"/>
</dbReference>
<comment type="similarity">
    <text evidence="1">Belongs to the ABC transporter superfamily.</text>
</comment>
<accession>A0A5B9DK49</accession>
<organism evidence="7 8">
    <name type="scientific">Paradevosia tibetensis</name>
    <dbReference type="NCBI Taxonomy" id="1447062"/>
    <lineage>
        <taxon>Bacteria</taxon>
        <taxon>Pseudomonadati</taxon>
        <taxon>Pseudomonadota</taxon>
        <taxon>Alphaproteobacteria</taxon>
        <taxon>Hyphomicrobiales</taxon>
        <taxon>Devosiaceae</taxon>
        <taxon>Paradevosia</taxon>
    </lineage>
</organism>
<dbReference type="CDD" id="cd03216">
    <property type="entry name" value="ABC_Carb_Monos_I"/>
    <property type="match status" value="1"/>
</dbReference>
<evidence type="ECO:0000313" key="8">
    <source>
        <dbReference type="Proteomes" id="UP000321062"/>
    </source>
</evidence>
<dbReference type="InterPro" id="IPR017871">
    <property type="entry name" value="ABC_transporter-like_CS"/>
</dbReference>
<evidence type="ECO:0000256" key="1">
    <source>
        <dbReference type="ARBA" id="ARBA00005417"/>
    </source>
</evidence>
<gene>
    <name evidence="7" type="ORF">FNA67_05605</name>
</gene>
<dbReference type="Gene3D" id="3.40.50.300">
    <property type="entry name" value="P-loop containing nucleotide triphosphate hydrolases"/>
    <property type="match status" value="2"/>
</dbReference>
<dbReference type="PROSITE" id="PS50893">
    <property type="entry name" value="ABC_TRANSPORTER_2"/>
    <property type="match status" value="2"/>
</dbReference>
<dbReference type="InterPro" id="IPR003593">
    <property type="entry name" value="AAA+_ATPase"/>
</dbReference>
<keyword evidence="5" id="KW-0547">Nucleotide-binding</keyword>
<dbReference type="PANTHER" id="PTHR43790:SF9">
    <property type="entry name" value="GALACTOFURANOSE TRANSPORTER ATP-BINDING PROTEIN YTFR"/>
    <property type="match status" value="1"/>
</dbReference>
<dbReference type="PROSITE" id="PS00211">
    <property type="entry name" value="ABC_TRANSPORTER_1"/>
    <property type="match status" value="1"/>
</dbReference>
<sequence>MLALNGMTKRFGATNALEDVSLSLSGGEVLGLVGHNGAGKSTLIKIIAGAQAADSGTIVVNGTPVHFHSPHDAYAAGIRVIHQDAPLVPSFDTIDNCFLGRPYPKRAGRIDRKAMREAIARHAREIAPDLKLDVPVAFLPPAEKQFVRLLKAVSDEGRILVLDEPTAALPAEDAHKFFAVIERMRARGTAIILVSHRLDEIAEFCDRAVVLRDGRVVEELPKSELDVARLVTAMGGTHAANEDRPPVAASAPRILEIEGLVTGELRTPASLAVRAGEVVALYGLSGSGRSSLLQALWGAAPIEDGSIRLEGAAYRPRSPRDAVQAAVSYVPADRHRTGLFGSLDLVFNKTLPLLSSYRRVPGLPIPDTKAERSAFLVAAERVSMAFRSPGQLARTLSGGNQQKLIFSRWANRHSRVMLLDEPTEGVDVMAKQTIKEIIRAIAADGNAVLVSTSDRDEALELGDRVLVFRDGAVVATFERAQASPEALSTAAQAKAKAS</sequence>
<dbReference type="SMART" id="SM00382">
    <property type="entry name" value="AAA"/>
    <property type="match status" value="2"/>
</dbReference>
<evidence type="ECO:0000256" key="5">
    <source>
        <dbReference type="ARBA" id="ARBA00022741"/>
    </source>
</evidence>
<keyword evidence="8" id="KW-1185">Reference proteome</keyword>
<proteinExistence type="inferred from homology"/>
<keyword evidence="4" id="KW-0677">Repeat</keyword>
<evidence type="ECO:0000256" key="3">
    <source>
        <dbReference type="ARBA" id="ARBA00022597"/>
    </source>
</evidence>
<dbReference type="CDD" id="cd03215">
    <property type="entry name" value="ABC_Carb_Monos_II"/>
    <property type="match status" value="1"/>
</dbReference>
<dbReference type="Pfam" id="PF00005">
    <property type="entry name" value="ABC_tran"/>
    <property type="match status" value="2"/>
</dbReference>